<dbReference type="SMART" id="SM00091">
    <property type="entry name" value="PAS"/>
    <property type="match status" value="2"/>
</dbReference>
<dbReference type="AlphaFoldDB" id="A0AB73ID77"/>
<feature type="domain" description="CheR-type methyltransferase" evidence="11">
    <location>
        <begin position="223"/>
        <end position="479"/>
    </location>
</feature>
<dbReference type="SUPFAM" id="SSF53335">
    <property type="entry name" value="S-adenosyl-L-methionine-dependent methyltransferases"/>
    <property type="match status" value="1"/>
</dbReference>
<evidence type="ECO:0000256" key="1">
    <source>
        <dbReference type="ARBA" id="ARBA00000085"/>
    </source>
</evidence>
<evidence type="ECO:0000259" key="11">
    <source>
        <dbReference type="PROSITE" id="PS50123"/>
    </source>
</evidence>
<dbReference type="EMBL" id="JAURTK010000003">
    <property type="protein sequence ID" value="MDP9647991.1"/>
    <property type="molecule type" value="Genomic_DNA"/>
</dbReference>
<dbReference type="GO" id="GO:0006935">
    <property type="term" value="P:chemotaxis"/>
    <property type="evidence" value="ECO:0007669"/>
    <property type="project" value="UniProtKB-UniRule"/>
</dbReference>
<dbReference type="InterPro" id="IPR000780">
    <property type="entry name" value="CheR_MeTrfase"/>
</dbReference>
<gene>
    <name evidence="12" type="ORF">J2793_003437</name>
</gene>
<dbReference type="PROSITE" id="PS50122">
    <property type="entry name" value="CHEB"/>
    <property type="match status" value="1"/>
</dbReference>
<dbReference type="Pfam" id="PF01739">
    <property type="entry name" value="CheR"/>
    <property type="match status" value="1"/>
</dbReference>
<keyword evidence="8 12" id="KW-0378">Hydrolase</keyword>
<dbReference type="GO" id="GO:0032259">
    <property type="term" value="P:methylation"/>
    <property type="evidence" value="ECO:0007669"/>
    <property type="project" value="UniProtKB-KW"/>
</dbReference>
<evidence type="ECO:0000256" key="5">
    <source>
        <dbReference type="ARBA" id="ARBA00022741"/>
    </source>
</evidence>
<dbReference type="SUPFAM" id="SSF55785">
    <property type="entry name" value="PYP-like sensor domain (PAS domain)"/>
    <property type="match status" value="1"/>
</dbReference>
<dbReference type="InterPro" id="IPR011102">
    <property type="entry name" value="Sig_transdc_His_kinase_HWE"/>
</dbReference>
<keyword evidence="9" id="KW-0175">Coiled coil</keyword>
<evidence type="ECO:0000313" key="12">
    <source>
        <dbReference type="EMBL" id="MDP9647991.1"/>
    </source>
</evidence>
<dbReference type="Pfam" id="PF13596">
    <property type="entry name" value="PAS_10"/>
    <property type="match status" value="1"/>
</dbReference>
<comment type="catalytic activity">
    <reaction evidence="1">
        <text>ATP + protein L-histidine = ADP + protein N-phospho-L-histidine.</text>
        <dbReference type="EC" id="2.7.13.3"/>
    </reaction>
</comment>
<dbReference type="PANTHER" id="PTHR24422:SF27">
    <property type="entry name" value="PROTEIN-GLUTAMATE O-METHYLTRANSFERASE"/>
    <property type="match status" value="1"/>
</dbReference>
<dbReference type="Gene3D" id="3.30.450.20">
    <property type="entry name" value="PAS domain"/>
    <property type="match status" value="1"/>
</dbReference>
<dbReference type="InterPro" id="IPR050903">
    <property type="entry name" value="Bact_Chemotaxis_MeTrfase"/>
</dbReference>
<dbReference type="GO" id="GO:0008984">
    <property type="term" value="F:protein-glutamate methylesterase activity"/>
    <property type="evidence" value="ECO:0007669"/>
    <property type="project" value="InterPro"/>
</dbReference>
<keyword evidence="8" id="KW-0145">Chemotaxis</keyword>
<dbReference type="InterPro" id="IPR036890">
    <property type="entry name" value="HATPase_C_sf"/>
</dbReference>
<dbReference type="Proteomes" id="UP001229486">
    <property type="component" value="Unassembled WGS sequence"/>
</dbReference>
<dbReference type="InterPro" id="IPR022641">
    <property type="entry name" value="CheR_N"/>
</dbReference>
<feature type="active site" evidence="8">
    <location>
        <position position="15"/>
    </location>
</feature>
<evidence type="ECO:0000256" key="6">
    <source>
        <dbReference type="ARBA" id="ARBA00022777"/>
    </source>
</evidence>
<evidence type="ECO:0000256" key="8">
    <source>
        <dbReference type="PROSITE-ProRule" id="PRU00050"/>
    </source>
</evidence>
<dbReference type="SMART" id="SM00138">
    <property type="entry name" value="MeTrc"/>
    <property type="match status" value="1"/>
</dbReference>
<dbReference type="Pfam" id="PF03705">
    <property type="entry name" value="CheR_N"/>
    <property type="match status" value="1"/>
</dbReference>
<dbReference type="SUPFAM" id="SSF52738">
    <property type="entry name" value="Methylesterase CheB, C-terminal domain"/>
    <property type="match status" value="1"/>
</dbReference>
<accession>A0AB73ID77</accession>
<dbReference type="PANTHER" id="PTHR24422">
    <property type="entry name" value="CHEMOTAXIS PROTEIN METHYLTRANSFERASE"/>
    <property type="match status" value="1"/>
</dbReference>
<evidence type="ECO:0000313" key="13">
    <source>
        <dbReference type="Proteomes" id="UP001229486"/>
    </source>
</evidence>
<dbReference type="Pfam" id="PF01339">
    <property type="entry name" value="CheB_methylest"/>
    <property type="match status" value="1"/>
</dbReference>
<dbReference type="InterPro" id="IPR029063">
    <property type="entry name" value="SAM-dependent_MTases_sf"/>
</dbReference>
<dbReference type="SMART" id="SM00911">
    <property type="entry name" value="HWE_HK"/>
    <property type="match status" value="1"/>
</dbReference>
<proteinExistence type="predicted"/>
<feature type="active site" evidence="8">
    <location>
        <position position="42"/>
    </location>
</feature>
<dbReference type="PRINTS" id="PR00996">
    <property type="entry name" value="CHERMTFRASE"/>
</dbReference>
<dbReference type="GO" id="GO:0008757">
    <property type="term" value="F:S-adenosylmethionine-dependent methyltransferase activity"/>
    <property type="evidence" value="ECO:0007669"/>
    <property type="project" value="InterPro"/>
</dbReference>
<dbReference type="PROSITE" id="PS50123">
    <property type="entry name" value="CHER"/>
    <property type="match status" value="1"/>
</dbReference>
<dbReference type="GO" id="GO:0005737">
    <property type="term" value="C:cytoplasm"/>
    <property type="evidence" value="ECO:0007669"/>
    <property type="project" value="InterPro"/>
</dbReference>
<sequence>MTRPTTFPIVGIGASAGAVEALEGFFRGMPRNPGLACVIVTHLSPDRDSMLPEIVARFTDMPVHAIADGTSIESNNVYLLPADAVVSVKDRTLHVQSQDKLRRERKPIDVFFSTLAADVGELSAGVILSGADSDGTLGIKAIKERGGLTLAQAGDGFGPHHPNMPRSAIATGLVDFVVPAEAMGQKLASFAAGVFMLDGFAGKSGAQTNASEFDEARTAIYAILRSQVGHDFSGYKVNTFVRRVQRRMQVLEIHTPEAYVARLSKEPEEVAALFRDLLINVTSFFRDAQAFEALAEIVIPQLLEGRGADDTIRVWVPGCATGEEVYSIAMLLREQMDGRQPAPRVQIFATDIDDGALAVARAARYPLAMLDGVSDERRERFFIQDGSSYVLTKEVRDFCIFSPHSVIRDPPFSRIDLVSCRNLLIYFGTEIQNQAIPTFHYALRPDGYLFLGTSENVSQFDELFLPVEKKHRIFRRRADVSPQIRVPLSVSSLKIGQPGGLAPSRPALGGAALRHVVDNHMLERFTPPHVLVTRDGDVVYYSGRTGKYLEAAPGVPTRQLFALARKGLGLDLRSVFREAVESGRTVTREGVVVEGEDGRVQLISLTVEPLTGQPQGEHMYLVIFEDEGPLAAREEALARAQSMHDGTAAQIEKELRETRERLQSMIEEYETALEELKSSNEELVSVNEELQSSNEELEASKEELVSLNEELQTVNMELSGKIDALDRSNSDLRNLFESTSVATVFLDRNLVIRSFTPAMDSIFHIRAIDRGRPITELVSRLELHGLEHDIETVFKTNQPRERHVSGRDGLAHFLVRLAPYRNGDRQIDGVVIAFVDVTDMVHAEDRQNVLIGELQHRTRNLLAVIQSIAEQTLTADQKLETFTSRLAALGRLQGLVGEADGNLINLSDIVRLEFDALGVANGERVKISGPIVPLGFRNIQIIALVLHELATNALKYGALKEEQARLDVRWRVEAGTAEAALLVFEWVESGVRARPDSSRTGFGRQLIEQALKFTLQARTELTFNADGISCHIEIPLPAAGSAGGNASNATPSQQSRTR</sequence>
<dbReference type="InterPro" id="IPR022642">
    <property type="entry name" value="CheR_C"/>
</dbReference>
<reference evidence="12" key="1">
    <citation type="submission" date="2023-07" db="EMBL/GenBank/DDBJ databases">
        <title>Sorghum-associated microbial communities from plants grown in Nebraska, USA.</title>
        <authorList>
            <person name="Schachtman D."/>
        </authorList>
    </citation>
    <scope>NUCLEOTIDE SEQUENCE</scope>
    <source>
        <strain evidence="12">DS1061</strain>
    </source>
</reference>
<dbReference type="Gene3D" id="3.40.50.150">
    <property type="entry name" value="Vaccinia Virus protein VP39"/>
    <property type="match status" value="1"/>
</dbReference>
<dbReference type="InterPro" id="IPR035909">
    <property type="entry name" value="CheB_C"/>
</dbReference>
<evidence type="ECO:0000256" key="2">
    <source>
        <dbReference type="ARBA" id="ARBA00012438"/>
    </source>
</evidence>
<dbReference type="CDD" id="cd16434">
    <property type="entry name" value="CheB-CheR_fusion"/>
    <property type="match status" value="1"/>
</dbReference>
<keyword evidence="3" id="KW-0597">Phosphoprotein</keyword>
<dbReference type="GO" id="GO:0004673">
    <property type="term" value="F:protein histidine kinase activity"/>
    <property type="evidence" value="ECO:0007669"/>
    <property type="project" value="UniProtKB-EC"/>
</dbReference>
<evidence type="ECO:0000256" key="4">
    <source>
        <dbReference type="ARBA" id="ARBA00022679"/>
    </source>
</evidence>
<dbReference type="SUPFAM" id="SSF47757">
    <property type="entry name" value="Chemotaxis receptor methyltransferase CheR, N-terminal domain"/>
    <property type="match status" value="1"/>
</dbReference>
<evidence type="ECO:0000256" key="7">
    <source>
        <dbReference type="ARBA" id="ARBA00022840"/>
    </source>
</evidence>
<dbReference type="Gene3D" id="3.40.50.180">
    <property type="entry name" value="Methylesterase CheB, C-terminal domain"/>
    <property type="match status" value="1"/>
</dbReference>
<protein>
    <recommendedName>
        <fullName evidence="2">histidine kinase</fullName>
        <ecNumber evidence="2">2.7.13.3</ecNumber>
    </recommendedName>
</protein>
<organism evidence="12 13">
    <name type="scientific">Paraburkholderia caledonica</name>
    <dbReference type="NCBI Taxonomy" id="134536"/>
    <lineage>
        <taxon>Bacteria</taxon>
        <taxon>Pseudomonadati</taxon>
        <taxon>Pseudomonadota</taxon>
        <taxon>Betaproteobacteria</taxon>
        <taxon>Burkholderiales</taxon>
        <taxon>Burkholderiaceae</taxon>
        <taxon>Paraburkholderia</taxon>
    </lineage>
</organism>
<comment type="caution">
    <text evidence="12">The sequence shown here is derived from an EMBL/GenBank/DDBJ whole genome shotgun (WGS) entry which is preliminary data.</text>
</comment>
<evidence type="ECO:0000256" key="9">
    <source>
        <dbReference type="SAM" id="Coils"/>
    </source>
</evidence>
<dbReference type="Gene3D" id="3.30.565.10">
    <property type="entry name" value="Histidine kinase-like ATPase, C-terminal domain"/>
    <property type="match status" value="1"/>
</dbReference>
<evidence type="ECO:0000259" key="10">
    <source>
        <dbReference type="PROSITE" id="PS50122"/>
    </source>
</evidence>
<dbReference type="RefSeq" id="WP_392394067.1">
    <property type="nucleotide sequence ID" value="NZ_JAURTK010000003.1"/>
</dbReference>
<dbReference type="GO" id="GO:0000156">
    <property type="term" value="F:phosphorelay response regulator activity"/>
    <property type="evidence" value="ECO:0007669"/>
    <property type="project" value="InterPro"/>
</dbReference>
<keyword evidence="4 12" id="KW-0808">Transferase</keyword>
<dbReference type="InterPro" id="IPR000673">
    <property type="entry name" value="Sig_transdc_resp-reg_Me-estase"/>
</dbReference>
<dbReference type="Pfam" id="PF07536">
    <property type="entry name" value="HWE_HK"/>
    <property type="match status" value="1"/>
</dbReference>
<keyword evidence="5" id="KW-0547">Nucleotide-binding</keyword>
<dbReference type="InterPro" id="IPR000014">
    <property type="entry name" value="PAS"/>
</dbReference>
<dbReference type="EC" id="2.7.13.3" evidence="2"/>
<keyword evidence="12" id="KW-0489">Methyltransferase</keyword>
<evidence type="ECO:0000256" key="3">
    <source>
        <dbReference type="ARBA" id="ARBA00022553"/>
    </source>
</evidence>
<keyword evidence="6" id="KW-0418">Kinase</keyword>
<feature type="active site" evidence="8">
    <location>
        <position position="134"/>
    </location>
</feature>
<name>A0AB73ID77_9BURK</name>
<feature type="coiled-coil region" evidence="9">
    <location>
        <begin position="648"/>
        <end position="717"/>
    </location>
</feature>
<feature type="domain" description="CheB-type methylesterase" evidence="10">
    <location>
        <begin position="4"/>
        <end position="189"/>
    </location>
</feature>
<keyword evidence="7" id="KW-0067">ATP-binding</keyword>
<dbReference type="GO" id="GO:0005524">
    <property type="term" value="F:ATP binding"/>
    <property type="evidence" value="ECO:0007669"/>
    <property type="project" value="UniProtKB-KW"/>
</dbReference>
<dbReference type="InterPro" id="IPR035965">
    <property type="entry name" value="PAS-like_dom_sf"/>
</dbReference>